<proteinExistence type="predicted"/>
<dbReference type="AlphaFoldDB" id="A0A4Y7JET5"/>
<dbReference type="EMBL" id="CM010718">
    <property type="protein sequence ID" value="RZC58431.1"/>
    <property type="molecule type" value="Genomic_DNA"/>
</dbReference>
<keyword evidence="1" id="KW-1133">Transmembrane helix</keyword>
<evidence type="ECO:0000256" key="1">
    <source>
        <dbReference type="SAM" id="Phobius"/>
    </source>
</evidence>
<reference evidence="2 3" key="1">
    <citation type="journal article" date="2018" name="Science">
        <title>The opium poppy genome and morphinan production.</title>
        <authorList>
            <person name="Guo L."/>
            <person name="Winzer T."/>
            <person name="Yang X."/>
            <person name="Li Y."/>
            <person name="Ning Z."/>
            <person name="He Z."/>
            <person name="Teodor R."/>
            <person name="Lu Y."/>
            <person name="Bowser T.A."/>
            <person name="Graham I.A."/>
            <person name="Ye K."/>
        </authorList>
    </citation>
    <scope>NUCLEOTIDE SEQUENCE [LARGE SCALE GENOMIC DNA]</scope>
    <source>
        <strain evidence="3">cv. HN1</strain>
        <tissue evidence="2">Leaves</tissue>
    </source>
</reference>
<dbReference type="Gramene" id="RZC58431">
    <property type="protein sequence ID" value="RZC58431"/>
    <property type="gene ID" value="C5167_005735"/>
</dbReference>
<evidence type="ECO:0000313" key="2">
    <source>
        <dbReference type="EMBL" id="RZC58431.1"/>
    </source>
</evidence>
<evidence type="ECO:0000313" key="3">
    <source>
        <dbReference type="Proteomes" id="UP000316621"/>
    </source>
</evidence>
<protein>
    <submittedName>
        <fullName evidence="2">Uncharacterized protein</fullName>
    </submittedName>
</protein>
<accession>A0A4Y7JET5</accession>
<keyword evidence="1" id="KW-0472">Membrane</keyword>
<organism evidence="2 3">
    <name type="scientific">Papaver somniferum</name>
    <name type="common">Opium poppy</name>
    <dbReference type="NCBI Taxonomy" id="3469"/>
    <lineage>
        <taxon>Eukaryota</taxon>
        <taxon>Viridiplantae</taxon>
        <taxon>Streptophyta</taxon>
        <taxon>Embryophyta</taxon>
        <taxon>Tracheophyta</taxon>
        <taxon>Spermatophyta</taxon>
        <taxon>Magnoliopsida</taxon>
        <taxon>Ranunculales</taxon>
        <taxon>Papaveraceae</taxon>
        <taxon>Papaveroideae</taxon>
        <taxon>Papaver</taxon>
    </lineage>
</organism>
<sequence>MFFTSAGLSCKAVFVILPKQIQIDGVPLPKKCSCDLLKEERNKVLLHRPFSFKIRDASKIGNQVLILRGTQDVLNCLKYCLLEYTMTKRLALPAKLRLLRTIAARNHVRAITYQPVPKSIRYFHKIPFRVVFSIMHYFYCVNFFLLISLIFPRADTHLLSTRTIDPDFRHTCNPKVIL</sequence>
<feature type="transmembrane region" description="Helical" evidence="1">
    <location>
        <begin position="128"/>
        <end position="151"/>
    </location>
</feature>
<keyword evidence="3" id="KW-1185">Reference proteome</keyword>
<dbReference type="Proteomes" id="UP000316621">
    <property type="component" value="Chromosome 4"/>
</dbReference>
<gene>
    <name evidence="2" type="ORF">C5167_005735</name>
</gene>
<keyword evidence="1" id="KW-0812">Transmembrane</keyword>
<name>A0A4Y7JET5_PAPSO</name>